<dbReference type="AlphaFoldDB" id="A0A5A7SV77"/>
<dbReference type="OrthoDB" id="9908684at2759"/>
<dbReference type="Proteomes" id="UP000321393">
    <property type="component" value="Unassembled WGS sequence"/>
</dbReference>
<dbReference type="EMBL" id="SSTE01020204">
    <property type="protein sequence ID" value="KAA0035174.1"/>
    <property type="molecule type" value="Genomic_DNA"/>
</dbReference>
<gene>
    <name evidence="1" type="ORF">E6C27_scaffold57G002760</name>
</gene>
<dbReference type="CDD" id="cd00303">
    <property type="entry name" value="retropepsin_like"/>
    <property type="match status" value="1"/>
</dbReference>
<dbReference type="PANTHER" id="PTHR15503">
    <property type="entry name" value="LDOC1 RELATED"/>
    <property type="match status" value="1"/>
</dbReference>
<dbReference type="Gene3D" id="3.30.70.270">
    <property type="match status" value="1"/>
</dbReference>
<dbReference type="InterPro" id="IPR043128">
    <property type="entry name" value="Rev_trsase/Diguanyl_cyclase"/>
</dbReference>
<dbReference type="Gene3D" id="3.10.10.10">
    <property type="entry name" value="HIV Type 1 Reverse Transcriptase, subunit A, domain 1"/>
    <property type="match status" value="1"/>
</dbReference>
<evidence type="ECO:0000313" key="1">
    <source>
        <dbReference type="EMBL" id="KAA0035174.1"/>
    </source>
</evidence>
<sequence length="584" mass="66707">MKYIVSIINEKSVTTFDTEGSSSKLKETGRKKIEGIAISKESNDETKKEVKEEEDKTVDRNKFKKMEMPVFNGNDPDSWLFRADRYFQIRKVIEMEKMTVSVISFDGPGLDWNLFNQLVAPLSDLSNRVLEETFMNGLFLWIRAKVEFSEPVGFPQMMHLAQKAEVREIIRKEANMSGYLGGKYLYNPENYNKFNYGSTSNEGKASTTTPMRMINLRSIANGEEIIEEDYCEQELNMFEMEGGVNVVVELSINLVVGLTNPGTMKVRGRIHGEEAVVLVDCGATHNFILDKLVNELKLHTKETSHYGVILGSGTTIKGKSVCENVEIMLNEWKVIADFLLLELGGVDVILDQGYLVECRALEGGLILPEEIVEEEANEIPEDVQKMYSFHQKAEMEGLVDEMLSSEIIQLSNSPYSSPVLLVKKKDGSWRFCVDYRALNNLCLSEGGVSWPYCFEKSRSLFGKNQINQNYGSIAAPLTQLLKLGAFKWNDEAQLAFDRLREAMMTLLRMMHCYQGRDLKVIKEEVEKDDHLKEILRKLRNGEEVQKYTLQQDMLQCKGSNFWKELFRFIKELMLGGLDELEEIA</sequence>
<protein>
    <submittedName>
        <fullName evidence="1">Gypsy/ty3 element polyprotein</fullName>
    </submittedName>
</protein>
<dbReference type="InterPro" id="IPR021109">
    <property type="entry name" value="Peptidase_aspartic_dom_sf"/>
</dbReference>
<dbReference type="SUPFAM" id="SSF56672">
    <property type="entry name" value="DNA/RNA polymerases"/>
    <property type="match status" value="1"/>
</dbReference>
<organism evidence="1 2">
    <name type="scientific">Cucumis melo var. makuwa</name>
    <name type="common">Oriental melon</name>
    <dbReference type="NCBI Taxonomy" id="1194695"/>
    <lineage>
        <taxon>Eukaryota</taxon>
        <taxon>Viridiplantae</taxon>
        <taxon>Streptophyta</taxon>
        <taxon>Embryophyta</taxon>
        <taxon>Tracheophyta</taxon>
        <taxon>Spermatophyta</taxon>
        <taxon>Magnoliopsida</taxon>
        <taxon>eudicotyledons</taxon>
        <taxon>Gunneridae</taxon>
        <taxon>Pentapetalae</taxon>
        <taxon>rosids</taxon>
        <taxon>fabids</taxon>
        <taxon>Cucurbitales</taxon>
        <taxon>Cucurbitaceae</taxon>
        <taxon>Benincaseae</taxon>
        <taxon>Cucumis</taxon>
    </lineage>
</organism>
<reference evidence="1 2" key="1">
    <citation type="submission" date="2019-08" db="EMBL/GenBank/DDBJ databases">
        <title>Draft genome sequences of two oriental melons (Cucumis melo L. var makuwa).</title>
        <authorList>
            <person name="Kwon S.-Y."/>
        </authorList>
    </citation>
    <scope>NUCLEOTIDE SEQUENCE [LARGE SCALE GENOMIC DNA]</scope>
    <source>
        <strain evidence="2">cv. SW 3</strain>
        <tissue evidence="1">Leaf</tissue>
    </source>
</reference>
<dbReference type="Pfam" id="PF08284">
    <property type="entry name" value="RVP_2"/>
    <property type="match status" value="1"/>
</dbReference>
<proteinExistence type="predicted"/>
<comment type="caution">
    <text evidence="1">The sequence shown here is derived from an EMBL/GenBank/DDBJ whole genome shotgun (WGS) entry which is preliminary data.</text>
</comment>
<dbReference type="PANTHER" id="PTHR15503:SF22">
    <property type="entry name" value="TRANSPOSON TY3-I GAG POLYPROTEIN"/>
    <property type="match status" value="1"/>
</dbReference>
<dbReference type="InterPro" id="IPR043502">
    <property type="entry name" value="DNA/RNA_pol_sf"/>
</dbReference>
<accession>A0A5A7SV77</accession>
<dbReference type="Gene3D" id="2.40.70.10">
    <property type="entry name" value="Acid Proteases"/>
    <property type="match status" value="1"/>
</dbReference>
<name>A0A5A7SV77_CUCMM</name>
<evidence type="ECO:0000313" key="2">
    <source>
        <dbReference type="Proteomes" id="UP000321393"/>
    </source>
</evidence>
<dbReference type="InterPro" id="IPR032567">
    <property type="entry name" value="RTL1-rel"/>
</dbReference>